<protein>
    <submittedName>
        <fullName evidence="1">Uncharacterized protein</fullName>
    </submittedName>
</protein>
<reference evidence="2" key="2">
    <citation type="journal article" date="2010" name="Stand. Genomic Sci.">
        <title>Complete genome sequence of Thermosphaera aggregans type strain (M11TLT).</title>
        <authorList>
            <person name="Spring S."/>
            <person name="Rachel R."/>
            <person name="Lapidus A."/>
            <person name="Davenport K."/>
            <person name="Tice H."/>
            <person name="Copeland A."/>
            <person name="Cheng J.-F."/>
            <person name="Lucas S."/>
            <person name="Chen F."/>
            <person name="Nolan M."/>
            <person name="Bruce D."/>
            <person name="Goodwin L."/>
            <person name="Pitluck S."/>
            <person name="Ivanova N."/>
            <person name="Mavromatis K."/>
            <person name="Ovchinnikova G."/>
            <person name="Pati A."/>
            <person name="Chen A."/>
            <person name="Palaniappan K."/>
            <person name="Land M."/>
            <person name="Hauser L."/>
            <person name="Chang Y.-J."/>
            <person name="Jeffries C.C."/>
            <person name="Brettin T."/>
            <person name="Detter J.C."/>
            <person name="Tapia R."/>
            <person name="Han C."/>
            <person name="Heimerl T."/>
            <person name="Weikl F."/>
            <person name="Brambilla E."/>
            <person name="Goker M."/>
            <person name="Bristow J."/>
            <person name="Eisen J.A."/>
            <person name="Markowitz V."/>
            <person name="Hugenholtz P."/>
            <person name="Kyrpides N.C."/>
            <person name="Klenk H.-P."/>
        </authorList>
    </citation>
    <scope>NUCLEOTIDE SEQUENCE [LARGE SCALE GENOMIC DNA]</scope>
    <source>
        <strain evidence="2">DSM 11486 / M11TL</strain>
    </source>
</reference>
<reference evidence="1 2" key="1">
    <citation type="journal article" date="2010" name="Stand. Genomic Sci.">
        <title>Complete genome sequence of Thermosphaera aggregans type strain (M11TL).</title>
        <authorList>
            <person name="Spring S."/>
            <person name="Rachel R."/>
            <person name="Lapidus A."/>
            <person name="Davenport K."/>
            <person name="Tice H."/>
            <person name="Copeland A."/>
            <person name="Cheng J.F."/>
            <person name="Lucas S."/>
            <person name="Chen F."/>
            <person name="Nolan M."/>
            <person name="Bruce D."/>
            <person name="Goodwin L."/>
            <person name="Pitluck S."/>
            <person name="Ivanova N."/>
            <person name="Mavromatis K."/>
            <person name="Ovchinnikova G."/>
            <person name="Pati A."/>
            <person name="Chen A."/>
            <person name="Palaniappan K."/>
            <person name="Land M."/>
            <person name="Hauser L."/>
            <person name="Chang Y.J."/>
            <person name="Jeffries C.C."/>
            <person name="Brettin T."/>
            <person name="Detter J.C."/>
            <person name="Tapia R."/>
            <person name="Han C."/>
            <person name="Heimerl T."/>
            <person name="Weikl F."/>
            <person name="Brambilla E."/>
            <person name="Goker M."/>
            <person name="Bristow J."/>
            <person name="Eisen J.A."/>
            <person name="Markowitz V."/>
            <person name="Hugenholtz P."/>
            <person name="Kyrpides N.C."/>
            <person name="Klenk H.P."/>
        </authorList>
    </citation>
    <scope>NUCLEOTIDE SEQUENCE [LARGE SCALE GENOMIC DNA]</scope>
    <source>
        <strain evidence="2">DSM 11486 / M11TL</strain>
    </source>
</reference>
<dbReference type="KEGG" id="tag:Tagg_0956"/>
<dbReference type="STRING" id="633148.Tagg_0956"/>
<evidence type="ECO:0000313" key="2">
    <source>
        <dbReference type="Proteomes" id="UP000002376"/>
    </source>
</evidence>
<organism evidence="1 2">
    <name type="scientific">Thermosphaera aggregans (strain DSM 11486 / M11TL)</name>
    <dbReference type="NCBI Taxonomy" id="633148"/>
    <lineage>
        <taxon>Archaea</taxon>
        <taxon>Thermoproteota</taxon>
        <taxon>Thermoprotei</taxon>
        <taxon>Desulfurococcales</taxon>
        <taxon>Desulfurococcaceae</taxon>
        <taxon>Thermosphaera</taxon>
    </lineage>
</organism>
<dbReference type="EMBL" id="CP001939">
    <property type="protein sequence ID" value="ADG91227.1"/>
    <property type="molecule type" value="Genomic_DNA"/>
</dbReference>
<dbReference type="RefSeq" id="WP_013129820.1">
    <property type="nucleotide sequence ID" value="NC_014160.1"/>
</dbReference>
<accession>D5U277</accession>
<dbReference type="AlphaFoldDB" id="D5U277"/>
<dbReference type="Proteomes" id="UP000002376">
    <property type="component" value="Chromosome"/>
</dbReference>
<evidence type="ECO:0000313" key="1">
    <source>
        <dbReference type="EMBL" id="ADG91227.1"/>
    </source>
</evidence>
<dbReference type="GeneID" id="9165977"/>
<gene>
    <name evidence="1" type="ordered locus">Tagg_0956</name>
</gene>
<proteinExistence type="predicted"/>
<name>D5U277_THEAM</name>
<reference key="3">
    <citation type="submission" date="2010-02" db="EMBL/GenBank/DDBJ databases">
        <title>Complete genome sequence of Thermosphaera aggregans type strain (M11TL).</title>
        <authorList>
            <consortium name="US DOE Joint Genome Institute (JGI-PGF)"/>
            <person name="Spring S."/>
            <person name="Lapidus A."/>
            <person name="Munk C."/>
            <person name="Schroeder M."/>
            <person name="Glavina Del Rio T."/>
            <person name="Tice H."/>
            <person name="Copeland A."/>
            <person name="Cheng J.-F."/>
            <person name="Lucas S."/>
            <person name="Chen F."/>
            <person name="Nolan M."/>
            <person name="Bruce D."/>
            <person name="Goodwin L."/>
            <person name="Pitluck S."/>
            <person name="Ivanova N."/>
            <person name="Mavromatis K."/>
            <person name="Ovchinnikova G."/>
            <person name="Pati A."/>
            <person name="Chen A."/>
            <person name="Palaniappan K."/>
            <person name="Land M."/>
            <person name="Hauser L."/>
            <person name="Chang Y.-J."/>
            <person name="Jeffries C.C."/>
            <person name="Brettin T."/>
            <person name="Detter J.C."/>
            <person name="Tapia R."/>
            <person name="Han C."/>
            <person name="Chain P."/>
            <person name="Heimerl T."/>
            <person name="Weik F."/>
            <person name="Goker M."/>
            <person name="Rachel R."/>
            <person name="Bristow J."/>
            <person name="Eisen J.A."/>
            <person name="Markowitz V."/>
            <person name="Hugenholtz P."/>
            <person name="Kyrpides N.C."/>
            <person name="Klenk H.-P."/>
        </authorList>
    </citation>
    <scope>NUCLEOTIDE SEQUENCE</scope>
    <source>
        <strain>DSM 11486</strain>
    </source>
</reference>
<dbReference type="HOGENOM" id="CLU_2713034_0_0_2"/>
<sequence length="72" mass="7893">MVDEKVISFDPAKEEEVIELATMASNEATQDPISLAIPRRQQTSVGLKSLYVTSGVTDAVIVNKIRVHKLNP</sequence>
<keyword evidence="2" id="KW-1185">Reference proteome</keyword>